<organism evidence="2 3">
    <name type="scientific">Planomonospora parontospora</name>
    <dbReference type="NCBI Taxonomy" id="58119"/>
    <lineage>
        <taxon>Bacteria</taxon>
        <taxon>Bacillati</taxon>
        <taxon>Actinomycetota</taxon>
        <taxon>Actinomycetes</taxon>
        <taxon>Streptosporangiales</taxon>
        <taxon>Streptosporangiaceae</taxon>
        <taxon>Planomonospora</taxon>
    </lineage>
</organism>
<protein>
    <submittedName>
        <fullName evidence="2">Uncharacterized protein</fullName>
    </submittedName>
</protein>
<proteinExistence type="predicted"/>
<evidence type="ECO:0000313" key="3">
    <source>
        <dbReference type="Proteomes" id="UP000627984"/>
    </source>
</evidence>
<dbReference type="Proteomes" id="UP000627984">
    <property type="component" value="Unassembled WGS sequence"/>
</dbReference>
<dbReference type="AlphaFoldDB" id="A0AA37F767"/>
<dbReference type="RefSeq" id="WP_191897552.1">
    <property type="nucleotide sequence ID" value="NZ_BMQD01000023.1"/>
</dbReference>
<reference evidence="2" key="1">
    <citation type="journal article" date="2014" name="Int. J. Syst. Evol. Microbiol.">
        <title>Complete genome sequence of Corynebacterium casei LMG S-19264T (=DSM 44701T), isolated from a smear-ripened cheese.</title>
        <authorList>
            <consortium name="US DOE Joint Genome Institute (JGI-PGF)"/>
            <person name="Walter F."/>
            <person name="Albersmeier A."/>
            <person name="Kalinowski J."/>
            <person name="Ruckert C."/>
        </authorList>
    </citation>
    <scope>NUCLEOTIDE SEQUENCE</scope>
    <source>
        <strain evidence="2">JCM 3093</strain>
    </source>
</reference>
<reference evidence="2" key="2">
    <citation type="submission" date="2022-09" db="EMBL/GenBank/DDBJ databases">
        <authorList>
            <person name="Sun Q."/>
            <person name="Ohkuma M."/>
        </authorList>
    </citation>
    <scope>NUCLEOTIDE SEQUENCE</scope>
    <source>
        <strain evidence="2">JCM 3093</strain>
    </source>
</reference>
<evidence type="ECO:0000256" key="1">
    <source>
        <dbReference type="SAM" id="MobiDB-lite"/>
    </source>
</evidence>
<accession>A0AA37F767</accession>
<feature type="compositionally biased region" description="Basic and acidic residues" evidence="1">
    <location>
        <begin position="47"/>
        <end position="60"/>
    </location>
</feature>
<dbReference type="EMBL" id="BMQD01000023">
    <property type="protein sequence ID" value="GGK90582.1"/>
    <property type="molecule type" value="Genomic_DNA"/>
</dbReference>
<evidence type="ECO:0000313" key="2">
    <source>
        <dbReference type="EMBL" id="GGK90582.1"/>
    </source>
</evidence>
<feature type="region of interest" description="Disordered" evidence="1">
    <location>
        <begin position="36"/>
        <end position="60"/>
    </location>
</feature>
<sequence>MTARGTLIVCWCCGVPGSSSGAFELTEACYSRWLRAGKPKSGPPPRNPEKGKQARTEGLRRAKEMRLQRYLQIRDDCATQAEAAAQLGVSLRTIWSYEQEIKARERAARVA</sequence>
<comment type="caution">
    <text evidence="2">The sequence shown here is derived from an EMBL/GenBank/DDBJ whole genome shotgun (WGS) entry which is preliminary data.</text>
</comment>
<gene>
    <name evidence="2" type="ORF">GCM10010126_57530</name>
</gene>
<name>A0AA37F767_9ACTN</name>